<sequence>MNEEVFTDVLVFNISLNEIKNITELIRNGWHFPAAKRAVFITIYCILIILGVLLNSLIFAAILRPKASVSTTSIFILNLAMSDLGMCLSVMPLTLVIILKRHWSLGEILCRLKSGAETTSVLVSTGTIVAIAIERCTTILRSTPYEYRTRRKVYISVSFIWLLSIMMSSPMFYFSHVEVVYFEGIYLHETCVEEWPSEMMKTMYSLLILLVQYLAPAIVLAFTYFRIFKYLQKKEGSESAPPLRSIRRNRRAITLLLCVALTFALSWLPLHIAIFVTQSQVESIERSQLPSNEHTEQFFTIYALCHIVAMTSPTINALIYGWFNVSIRKRIYEIFNFKGRNCMNCECASSTVIREMAKPLDLPQKKNPKLFENTKTKILLSTHR</sequence>
<feature type="transmembrane region" description="Helical" evidence="10">
    <location>
        <begin position="75"/>
        <end position="99"/>
    </location>
</feature>
<dbReference type="EMBL" id="JAVRJZ010000014">
    <property type="protein sequence ID" value="KAK2713309.1"/>
    <property type="molecule type" value="Genomic_DNA"/>
</dbReference>
<dbReference type="SUPFAM" id="SSF81321">
    <property type="entry name" value="Family A G protein-coupled receptor-like"/>
    <property type="match status" value="1"/>
</dbReference>
<evidence type="ECO:0000256" key="8">
    <source>
        <dbReference type="ARBA" id="ARBA00023224"/>
    </source>
</evidence>
<keyword evidence="6 10" id="KW-0472">Membrane</keyword>
<feature type="domain" description="G-protein coupled receptors family 1 profile" evidence="11">
    <location>
        <begin position="54"/>
        <end position="320"/>
    </location>
</feature>
<protein>
    <recommendedName>
        <fullName evidence="11">G-protein coupled receptors family 1 profile domain-containing protein</fullName>
    </recommendedName>
</protein>
<dbReference type="Proteomes" id="UP001187531">
    <property type="component" value="Unassembled WGS sequence"/>
</dbReference>
<evidence type="ECO:0000256" key="6">
    <source>
        <dbReference type="ARBA" id="ARBA00023136"/>
    </source>
</evidence>
<dbReference type="PRINTS" id="PR00237">
    <property type="entry name" value="GPCRRHODOPSN"/>
</dbReference>
<evidence type="ECO:0000256" key="3">
    <source>
        <dbReference type="ARBA" id="ARBA00022692"/>
    </source>
</evidence>
<evidence type="ECO:0000256" key="2">
    <source>
        <dbReference type="ARBA" id="ARBA00010663"/>
    </source>
</evidence>
<dbReference type="PANTHER" id="PTHR24235">
    <property type="entry name" value="NEUROPEPTIDE Y RECEPTOR"/>
    <property type="match status" value="1"/>
</dbReference>
<keyword evidence="8 9" id="KW-0807">Transducer</keyword>
<evidence type="ECO:0000256" key="7">
    <source>
        <dbReference type="ARBA" id="ARBA00023170"/>
    </source>
</evidence>
<feature type="transmembrane region" description="Helical" evidence="10">
    <location>
        <begin position="153"/>
        <end position="174"/>
    </location>
</feature>
<comment type="similarity">
    <text evidence="2 9">Belongs to the G-protein coupled receptor 1 family.</text>
</comment>
<dbReference type="AlphaFoldDB" id="A0AA88L569"/>
<comment type="subcellular location">
    <subcellularLocation>
        <location evidence="1">Membrane</location>
        <topology evidence="1">Multi-pass membrane protein</topology>
    </subcellularLocation>
</comment>
<keyword evidence="3 9" id="KW-0812">Transmembrane</keyword>
<reference evidence="12" key="1">
    <citation type="submission" date="2023-07" db="EMBL/GenBank/DDBJ databases">
        <title>Chromosome-level genome assembly of Artemia franciscana.</title>
        <authorList>
            <person name="Jo E."/>
        </authorList>
    </citation>
    <scope>NUCLEOTIDE SEQUENCE</scope>
    <source>
        <tissue evidence="12">Whole body</tissue>
    </source>
</reference>
<feature type="transmembrane region" description="Helical" evidence="10">
    <location>
        <begin position="203"/>
        <end position="225"/>
    </location>
</feature>
<dbReference type="GO" id="GO:0004983">
    <property type="term" value="F:neuropeptide Y receptor activity"/>
    <property type="evidence" value="ECO:0007669"/>
    <property type="project" value="InterPro"/>
</dbReference>
<evidence type="ECO:0000313" key="12">
    <source>
        <dbReference type="EMBL" id="KAK2713309.1"/>
    </source>
</evidence>
<dbReference type="InterPro" id="IPR000276">
    <property type="entry name" value="GPCR_Rhodpsn"/>
</dbReference>
<dbReference type="PANTHER" id="PTHR24235:SF12">
    <property type="entry name" value="G-PROTEIN COUPLED RECEPTORS FAMILY 1 PROFILE DOMAIN-CONTAINING PROTEIN"/>
    <property type="match status" value="1"/>
</dbReference>
<comment type="caution">
    <text evidence="12">The sequence shown here is derived from an EMBL/GenBank/DDBJ whole genome shotgun (WGS) entry which is preliminary data.</text>
</comment>
<dbReference type="InterPro" id="IPR017452">
    <property type="entry name" value="GPCR_Rhodpsn_7TM"/>
</dbReference>
<evidence type="ECO:0000256" key="1">
    <source>
        <dbReference type="ARBA" id="ARBA00004141"/>
    </source>
</evidence>
<keyword evidence="4 10" id="KW-1133">Transmembrane helix</keyword>
<feature type="transmembrane region" description="Helical" evidence="10">
    <location>
        <begin position="298"/>
        <end position="323"/>
    </location>
</feature>
<evidence type="ECO:0000256" key="10">
    <source>
        <dbReference type="SAM" id="Phobius"/>
    </source>
</evidence>
<evidence type="ECO:0000256" key="4">
    <source>
        <dbReference type="ARBA" id="ARBA00022989"/>
    </source>
</evidence>
<proteinExistence type="inferred from homology"/>
<keyword evidence="13" id="KW-1185">Reference proteome</keyword>
<organism evidence="12 13">
    <name type="scientific">Artemia franciscana</name>
    <name type="common">Brine shrimp</name>
    <name type="synonym">Artemia sanfranciscana</name>
    <dbReference type="NCBI Taxonomy" id="6661"/>
    <lineage>
        <taxon>Eukaryota</taxon>
        <taxon>Metazoa</taxon>
        <taxon>Ecdysozoa</taxon>
        <taxon>Arthropoda</taxon>
        <taxon>Crustacea</taxon>
        <taxon>Branchiopoda</taxon>
        <taxon>Anostraca</taxon>
        <taxon>Artemiidae</taxon>
        <taxon>Artemia</taxon>
    </lineage>
</organism>
<keyword evidence="7 9" id="KW-0675">Receptor</keyword>
<feature type="transmembrane region" description="Helical" evidence="10">
    <location>
        <begin position="119"/>
        <end position="141"/>
    </location>
</feature>
<dbReference type="InterPro" id="IPR000611">
    <property type="entry name" value="NPY_rcpt"/>
</dbReference>
<evidence type="ECO:0000313" key="13">
    <source>
        <dbReference type="Proteomes" id="UP001187531"/>
    </source>
</evidence>
<feature type="transmembrane region" description="Helical" evidence="10">
    <location>
        <begin position="253"/>
        <end position="278"/>
    </location>
</feature>
<feature type="transmembrane region" description="Helical" evidence="10">
    <location>
        <begin position="38"/>
        <end position="63"/>
    </location>
</feature>
<evidence type="ECO:0000256" key="9">
    <source>
        <dbReference type="RuleBase" id="RU000688"/>
    </source>
</evidence>
<accession>A0AA88L569</accession>
<dbReference type="PRINTS" id="PR01012">
    <property type="entry name" value="NRPEPTIDEYR"/>
</dbReference>
<dbReference type="PROSITE" id="PS50262">
    <property type="entry name" value="G_PROTEIN_RECEP_F1_2"/>
    <property type="match status" value="1"/>
</dbReference>
<gene>
    <name evidence="12" type="ORF">QYM36_009240</name>
</gene>
<keyword evidence="5 9" id="KW-0297">G-protein coupled receptor</keyword>
<name>A0AA88L569_ARTSF</name>
<dbReference type="GO" id="GO:0016020">
    <property type="term" value="C:membrane"/>
    <property type="evidence" value="ECO:0007669"/>
    <property type="project" value="UniProtKB-SubCell"/>
</dbReference>
<evidence type="ECO:0000259" key="11">
    <source>
        <dbReference type="PROSITE" id="PS50262"/>
    </source>
</evidence>
<dbReference type="PROSITE" id="PS00237">
    <property type="entry name" value="G_PROTEIN_RECEP_F1_1"/>
    <property type="match status" value="1"/>
</dbReference>
<evidence type="ECO:0000256" key="5">
    <source>
        <dbReference type="ARBA" id="ARBA00023040"/>
    </source>
</evidence>
<dbReference type="Pfam" id="PF00001">
    <property type="entry name" value="7tm_1"/>
    <property type="match status" value="1"/>
</dbReference>
<dbReference type="Gene3D" id="1.20.1070.10">
    <property type="entry name" value="Rhodopsin 7-helix transmembrane proteins"/>
    <property type="match status" value="1"/>
</dbReference>